<dbReference type="GO" id="GO:0003978">
    <property type="term" value="F:UDP-glucose 4-epimerase activity"/>
    <property type="evidence" value="ECO:0007669"/>
    <property type="project" value="TreeGrafter"/>
</dbReference>
<gene>
    <name evidence="2" type="primary">uge1</name>
    <name evidence="2" type="ORF">E2C01_043956</name>
</gene>
<dbReference type="OrthoDB" id="9402762at2759"/>
<dbReference type="GO" id="GO:0005829">
    <property type="term" value="C:cytosol"/>
    <property type="evidence" value="ECO:0007669"/>
    <property type="project" value="TreeGrafter"/>
</dbReference>
<reference evidence="2 3" key="1">
    <citation type="submission" date="2019-05" db="EMBL/GenBank/DDBJ databases">
        <title>Another draft genome of Portunus trituberculatus and its Hox gene families provides insights of decapod evolution.</title>
        <authorList>
            <person name="Jeong J.-H."/>
            <person name="Song I."/>
            <person name="Kim S."/>
            <person name="Choi T."/>
            <person name="Kim D."/>
            <person name="Ryu S."/>
            <person name="Kim W."/>
        </authorList>
    </citation>
    <scope>NUCLEOTIDE SEQUENCE [LARGE SCALE GENOMIC DNA]</scope>
    <source>
        <tissue evidence="2">Muscle</tissue>
    </source>
</reference>
<dbReference type="PANTHER" id="PTHR43725">
    <property type="entry name" value="UDP-GLUCOSE 4-EPIMERASE"/>
    <property type="match status" value="1"/>
</dbReference>
<evidence type="ECO:0000313" key="3">
    <source>
        <dbReference type="Proteomes" id="UP000324222"/>
    </source>
</evidence>
<dbReference type="PANTHER" id="PTHR43725:SF31">
    <property type="entry name" value="UDP-GLUCOSE 4-EPIMERASE"/>
    <property type="match status" value="1"/>
</dbReference>
<dbReference type="Pfam" id="PF16363">
    <property type="entry name" value="GDP_Man_Dehyd"/>
    <property type="match status" value="1"/>
</dbReference>
<dbReference type="InterPro" id="IPR036291">
    <property type="entry name" value="NAD(P)-bd_dom_sf"/>
</dbReference>
<feature type="domain" description="NAD(P)-binding" evidence="1">
    <location>
        <begin position="8"/>
        <end position="115"/>
    </location>
</feature>
<accession>A0A5B7G0X0</accession>
<dbReference type="InterPro" id="IPR016040">
    <property type="entry name" value="NAD(P)-bd_dom"/>
</dbReference>
<evidence type="ECO:0000313" key="2">
    <source>
        <dbReference type="EMBL" id="MPC50134.1"/>
    </source>
</evidence>
<proteinExistence type="predicted"/>
<sequence length="148" mass="16592">MSKQKTVFVTGGTGYIGSHCIVDLLNEGYEVITIDNLTNSRSGALRRVEEITGKKVTFYECDLLDGETVHKIFAKHKIDYVIHFAAMKAVGESMQFPLIYYKNNVIGTINLIEVSIFVILQALRGIAQFFLVTGCKTQGRFSTFTQQK</sequence>
<comment type="caution">
    <text evidence="2">The sequence shown here is derived from an EMBL/GenBank/DDBJ whole genome shotgun (WGS) entry which is preliminary data.</text>
</comment>
<organism evidence="2 3">
    <name type="scientific">Portunus trituberculatus</name>
    <name type="common">Swimming crab</name>
    <name type="synonym">Neptunus trituberculatus</name>
    <dbReference type="NCBI Taxonomy" id="210409"/>
    <lineage>
        <taxon>Eukaryota</taxon>
        <taxon>Metazoa</taxon>
        <taxon>Ecdysozoa</taxon>
        <taxon>Arthropoda</taxon>
        <taxon>Crustacea</taxon>
        <taxon>Multicrustacea</taxon>
        <taxon>Malacostraca</taxon>
        <taxon>Eumalacostraca</taxon>
        <taxon>Eucarida</taxon>
        <taxon>Decapoda</taxon>
        <taxon>Pleocyemata</taxon>
        <taxon>Brachyura</taxon>
        <taxon>Eubrachyura</taxon>
        <taxon>Portunoidea</taxon>
        <taxon>Portunidae</taxon>
        <taxon>Portuninae</taxon>
        <taxon>Portunus</taxon>
    </lineage>
</organism>
<keyword evidence="3" id="KW-1185">Reference proteome</keyword>
<dbReference type="Gene3D" id="3.40.50.720">
    <property type="entry name" value="NAD(P)-binding Rossmann-like Domain"/>
    <property type="match status" value="1"/>
</dbReference>
<dbReference type="GO" id="GO:0033499">
    <property type="term" value="P:galactose catabolic process via UDP-galactose, Leloir pathway"/>
    <property type="evidence" value="ECO:0007669"/>
    <property type="project" value="TreeGrafter"/>
</dbReference>
<protein>
    <submittedName>
        <fullName evidence="2">UDP-glucose 4-epimerase uge1</fullName>
    </submittedName>
</protein>
<dbReference type="Proteomes" id="UP000324222">
    <property type="component" value="Unassembled WGS sequence"/>
</dbReference>
<dbReference type="SUPFAM" id="SSF51735">
    <property type="entry name" value="NAD(P)-binding Rossmann-fold domains"/>
    <property type="match status" value="1"/>
</dbReference>
<dbReference type="AlphaFoldDB" id="A0A5B7G0X0"/>
<dbReference type="EMBL" id="VSRR010009298">
    <property type="protein sequence ID" value="MPC50134.1"/>
    <property type="molecule type" value="Genomic_DNA"/>
</dbReference>
<name>A0A5B7G0X0_PORTR</name>
<evidence type="ECO:0000259" key="1">
    <source>
        <dbReference type="Pfam" id="PF16363"/>
    </source>
</evidence>